<dbReference type="EnsemblPlants" id="KQJ87059">
    <property type="protein sequence ID" value="KQJ87059"/>
    <property type="gene ID" value="BRADI_4g09225v3"/>
</dbReference>
<accession>A0A0Q3HFD6</accession>
<gene>
    <name evidence="2" type="ORF">BRADI_4g09225v3</name>
</gene>
<proteinExistence type="predicted"/>
<reference evidence="2" key="2">
    <citation type="submission" date="2017-06" db="EMBL/GenBank/DDBJ databases">
        <title>WGS assembly of Brachypodium distachyon.</title>
        <authorList>
            <consortium name="The International Brachypodium Initiative"/>
            <person name="Lucas S."/>
            <person name="Harmon-Smith M."/>
            <person name="Lail K."/>
            <person name="Tice H."/>
            <person name="Grimwood J."/>
            <person name="Bruce D."/>
            <person name="Barry K."/>
            <person name="Shu S."/>
            <person name="Lindquist E."/>
            <person name="Wang M."/>
            <person name="Pitluck S."/>
            <person name="Vogel J.P."/>
            <person name="Garvin D.F."/>
            <person name="Mockler T.C."/>
            <person name="Schmutz J."/>
            <person name="Rokhsar D."/>
            <person name="Bevan M.W."/>
        </authorList>
    </citation>
    <scope>NUCLEOTIDE SEQUENCE</scope>
    <source>
        <strain evidence="2">Bd21</strain>
    </source>
</reference>
<sequence>MTSCWQARPCCLSPAVRVLRERQKGRTSTTVRERGVSGRALGRERRAGRRVNLGKKRREEEDGVVADAWDSYISGPARCHVSNPCFGKHVSELIDRNRRAPGCQF</sequence>
<reference evidence="3" key="3">
    <citation type="submission" date="2018-08" db="UniProtKB">
        <authorList>
            <consortium name="EnsemblPlants"/>
        </authorList>
    </citation>
    <scope>IDENTIFICATION</scope>
    <source>
        <strain evidence="3">cv. Bd21</strain>
    </source>
</reference>
<organism evidence="2">
    <name type="scientific">Brachypodium distachyon</name>
    <name type="common">Purple false brome</name>
    <name type="synonym">Trachynia distachya</name>
    <dbReference type="NCBI Taxonomy" id="15368"/>
    <lineage>
        <taxon>Eukaryota</taxon>
        <taxon>Viridiplantae</taxon>
        <taxon>Streptophyta</taxon>
        <taxon>Embryophyta</taxon>
        <taxon>Tracheophyta</taxon>
        <taxon>Spermatophyta</taxon>
        <taxon>Magnoliopsida</taxon>
        <taxon>Liliopsida</taxon>
        <taxon>Poales</taxon>
        <taxon>Poaceae</taxon>
        <taxon>BOP clade</taxon>
        <taxon>Pooideae</taxon>
        <taxon>Stipodae</taxon>
        <taxon>Brachypodieae</taxon>
        <taxon>Brachypodium</taxon>
    </lineage>
</organism>
<name>A0A0Q3HFD6_BRADI</name>
<evidence type="ECO:0000313" key="3">
    <source>
        <dbReference type="EnsemblPlants" id="KQJ87059"/>
    </source>
</evidence>
<feature type="compositionally biased region" description="Basic and acidic residues" evidence="1">
    <location>
        <begin position="31"/>
        <end position="45"/>
    </location>
</feature>
<evidence type="ECO:0000256" key="1">
    <source>
        <dbReference type="SAM" id="MobiDB-lite"/>
    </source>
</evidence>
<protein>
    <submittedName>
        <fullName evidence="2 3">Uncharacterized protein</fullName>
    </submittedName>
</protein>
<feature type="region of interest" description="Disordered" evidence="1">
    <location>
        <begin position="23"/>
        <end position="57"/>
    </location>
</feature>
<feature type="compositionally biased region" description="Basic residues" evidence="1">
    <location>
        <begin position="46"/>
        <end position="56"/>
    </location>
</feature>
<evidence type="ECO:0000313" key="2">
    <source>
        <dbReference type="EMBL" id="KQJ87059.1"/>
    </source>
</evidence>
<reference evidence="2 3" key="1">
    <citation type="journal article" date="2010" name="Nature">
        <title>Genome sequencing and analysis of the model grass Brachypodium distachyon.</title>
        <authorList>
            <consortium name="International Brachypodium Initiative"/>
        </authorList>
    </citation>
    <scope>NUCLEOTIDE SEQUENCE [LARGE SCALE GENOMIC DNA]</scope>
    <source>
        <strain evidence="2 3">Bd21</strain>
    </source>
</reference>
<dbReference type="EMBL" id="CM000883">
    <property type="protein sequence ID" value="KQJ87059.1"/>
    <property type="molecule type" value="Genomic_DNA"/>
</dbReference>
<dbReference type="Proteomes" id="UP000008810">
    <property type="component" value="Chromosome 4"/>
</dbReference>
<dbReference type="AlphaFoldDB" id="A0A0Q3HFD6"/>
<keyword evidence="4" id="KW-1185">Reference proteome</keyword>
<evidence type="ECO:0000313" key="4">
    <source>
        <dbReference type="Proteomes" id="UP000008810"/>
    </source>
</evidence>
<dbReference type="Gramene" id="KQJ87059">
    <property type="protein sequence ID" value="KQJ87059"/>
    <property type="gene ID" value="BRADI_4g09225v3"/>
</dbReference>
<dbReference type="InParanoid" id="A0A0Q3HFD6"/>